<evidence type="ECO:0000313" key="2">
    <source>
        <dbReference type="EMBL" id="MFC4803565.1"/>
    </source>
</evidence>
<dbReference type="EMBL" id="JBHSHL010000003">
    <property type="protein sequence ID" value="MFC4803565.1"/>
    <property type="molecule type" value="Genomic_DNA"/>
</dbReference>
<organism evidence="2 3">
    <name type="scientific">Filifactor villosus</name>
    <dbReference type="NCBI Taxonomy" id="29374"/>
    <lineage>
        <taxon>Bacteria</taxon>
        <taxon>Bacillati</taxon>
        <taxon>Bacillota</taxon>
        <taxon>Clostridia</taxon>
        <taxon>Peptostreptococcales</taxon>
        <taxon>Filifactoraceae</taxon>
        <taxon>Filifactor</taxon>
    </lineage>
</organism>
<evidence type="ECO:0008006" key="4">
    <source>
        <dbReference type="Google" id="ProtNLM"/>
    </source>
</evidence>
<accession>A0ABV9QIJ0</accession>
<sequence length="388" mass="44549">MKKAKILILIFLVITSIFGGCTRSVEPKSADTGTTSDNETKSQEEEQEKPPSQASDEVPQAYDDLLEEYHRFILTYDYNSDFDNEEIDESKIAVWEKMLVLDREMILKEVGYHMMDINEDGIPELFIGDVENQNGSDEIGNIYALFTLKNELPQLLLVGDQRNKYFYLDDVEFVNISTVGVLYSMDLFKLSKDELEPQDSSLYFSQYKESGGEEVGYYHSLAGNYDINNAEELDKERFDAQTSDLIRRIKAIEYTPFSQRKIGADALITIRPSTDYELDYLFDYDSFGTEDENRPSRITIQTVVGLKNFKLLDLTDGSVGEDGTYKFNEKVIYELDYLDPNRPFIVGVAFYGSIPNNGFSYVDEEGKEHKFMIFDSGLDDSISFKEYE</sequence>
<feature type="region of interest" description="Disordered" evidence="1">
    <location>
        <begin position="25"/>
        <end position="57"/>
    </location>
</feature>
<dbReference type="RefSeq" id="WP_379787008.1">
    <property type="nucleotide sequence ID" value="NZ_JBHSHL010000003.1"/>
</dbReference>
<evidence type="ECO:0000313" key="3">
    <source>
        <dbReference type="Proteomes" id="UP001595916"/>
    </source>
</evidence>
<dbReference type="PROSITE" id="PS51257">
    <property type="entry name" value="PROKAR_LIPOPROTEIN"/>
    <property type="match status" value="1"/>
</dbReference>
<dbReference type="Proteomes" id="UP001595916">
    <property type="component" value="Unassembled WGS sequence"/>
</dbReference>
<keyword evidence="3" id="KW-1185">Reference proteome</keyword>
<reference evidence="3" key="1">
    <citation type="journal article" date="2019" name="Int. J. Syst. Evol. Microbiol.">
        <title>The Global Catalogue of Microorganisms (GCM) 10K type strain sequencing project: providing services to taxonomists for standard genome sequencing and annotation.</title>
        <authorList>
            <consortium name="The Broad Institute Genomics Platform"/>
            <consortium name="The Broad Institute Genome Sequencing Center for Infectious Disease"/>
            <person name="Wu L."/>
            <person name="Ma J."/>
        </authorList>
    </citation>
    <scope>NUCLEOTIDE SEQUENCE [LARGE SCALE GENOMIC DNA]</scope>
    <source>
        <strain evidence="3">CCUG 46385</strain>
    </source>
</reference>
<gene>
    <name evidence="2" type="ORF">ACFO4R_00570</name>
</gene>
<proteinExistence type="predicted"/>
<protein>
    <recommendedName>
        <fullName evidence="4">Lipoprotein</fullName>
    </recommendedName>
</protein>
<name>A0ABV9QIJ0_9FIRM</name>
<evidence type="ECO:0000256" key="1">
    <source>
        <dbReference type="SAM" id="MobiDB-lite"/>
    </source>
</evidence>
<comment type="caution">
    <text evidence="2">The sequence shown here is derived from an EMBL/GenBank/DDBJ whole genome shotgun (WGS) entry which is preliminary data.</text>
</comment>